<evidence type="ECO:0000256" key="1">
    <source>
        <dbReference type="SAM" id="Phobius"/>
    </source>
</evidence>
<dbReference type="AlphaFoldDB" id="A0A5N6GMP8"/>
<keyword evidence="1" id="KW-0812">Transmembrane</keyword>
<reference evidence="2" key="1">
    <citation type="submission" date="2019-04" db="EMBL/GenBank/DDBJ databases">
        <title>Friends and foes A comparative genomics study of 23 Aspergillus species from section Flavi.</title>
        <authorList>
            <consortium name="DOE Joint Genome Institute"/>
            <person name="Kjaerbolling I."/>
            <person name="Vesth T."/>
            <person name="Frisvad J.C."/>
            <person name="Nybo J.L."/>
            <person name="Theobald S."/>
            <person name="Kildgaard S."/>
            <person name="Isbrandt T."/>
            <person name="Kuo A."/>
            <person name="Sato A."/>
            <person name="Lyhne E.K."/>
            <person name="Kogle M.E."/>
            <person name="Wiebenga A."/>
            <person name="Kun R.S."/>
            <person name="Lubbers R.J."/>
            <person name="Makela M.R."/>
            <person name="Barry K."/>
            <person name="Chovatia M."/>
            <person name="Clum A."/>
            <person name="Daum C."/>
            <person name="Haridas S."/>
            <person name="He G."/>
            <person name="LaButti K."/>
            <person name="Lipzen A."/>
            <person name="Mondo S."/>
            <person name="Riley R."/>
            <person name="Salamov A."/>
            <person name="Simmons B.A."/>
            <person name="Magnuson J.K."/>
            <person name="Henrissat B."/>
            <person name="Mortensen U.H."/>
            <person name="Larsen T.O."/>
            <person name="Devries R.P."/>
            <person name="Grigoriev I.V."/>
            <person name="Machida M."/>
            <person name="Baker S.E."/>
            <person name="Andersen M.R."/>
        </authorList>
    </citation>
    <scope>NUCLEOTIDE SEQUENCE [LARGE SCALE GENOMIC DNA]</scope>
    <source>
        <strain evidence="2">CBS 121.62</strain>
    </source>
</reference>
<accession>A0A5N6GMP8</accession>
<proteinExistence type="predicted"/>
<feature type="transmembrane region" description="Helical" evidence="1">
    <location>
        <begin position="72"/>
        <end position="96"/>
    </location>
</feature>
<gene>
    <name evidence="2" type="ORF">BDV35DRAFT_364085</name>
</gene>
<keyword evidence="1" id="KW-0472">Membrane</keyword>
<dbReference type="EMBL" id="ML734649">
    <property type="protein sequence ID" value="KAB8243097.1"/>
    <property type="molecule type" value="Genomic_DNA"/>
</dbReference>
<keyword evidence="1" id="KW-1133">Transmembrane helix</keyword>
<feature type="transmembrane region" description="Helical" evidence="1">
    <location>
        <begin position="43"/>
        <end position="60"/>
    </location>
</feature>
<evidence type="ECO:0000313" key="2">
    <source>
        <dbReference type="EMBL" id="KAB8243097.1"/>
    </source>
</evidence>
<protein>
    <submittedName>
        <fullName evidence="2">Uncharacterized protein</fullName>
    </submittedName>
</protein>
<dbReference type="Proteomes" id="UP000325434">
    <property type="component" value="Unassembled WGS sequence"/>
</dbReference>
<sequence length="97" mass="10959">MTCLTRLALCPSTGGWLGYSPVLSTWCCEQCWLSRETRRVTLFIDRCCGCGQVGCIFLLWSHHVSLFSLSGFLVFSYFIAHSISAPVSFPFSIYIYI</sequence>
<organism evidence="2">
    <name type="scientific">Aspergillus flavus</name>
    <dbReference type="NCBI Taxonomy" id="5059"/>
    <lineage>
        <taxon>Eukaryota</taxon>
        <taxon>Fungi</taxon>
        <taxon>Dikarya</taxon>
        <taxon>Ascomycota</taxon>
        <taxon>Pezizomycotina</taxon>
        <taxon>Eurotiomycetes</taxon>
        <taxon>Eurotiomycetidae</taxon>
        <taxon>Eurotiales</taxon>
        <taxon>Aspergillaceae</taxon>
        <taxon>Aspergillus</taxon>
        <taxon>Aspergillus subgen. Circumdati</taxon>
    </lineage>
</organism>
<name>A0A5N6GMP8_ASPFL</name>